<dbReference type="Pfam" id="PF01208">
    <property type="entry name" value="URO-D"/>
    <property type="match status" value="1"/>
</dbReference>
<feature type="binding site" evidence="12">
    <location>
        <position position="155"/>
    </location>
    <ligand>
        <name>substrate</name>
    </ligand>
</feature>
<dbReference type="OrthoDB" id="9806656at2"/>
<dbReference type="PANTHER" id="PTHR21091">
    <property type="entry name" value="METHYLTETRAHYDROFOLATE:HOMOCYSTEINE METHYLTRANSFERASE RELATED"/>
    <property type="match status" value="1"/>
</dbReference>
<dbReference type="InterPro" id="IPR006361">
    <property type="entry name" value="Uroporphyrinogen_deCO2ase_HemE"/>
</dbReference>
<dbReference type="HAMAP" id="MF_00218">
    <property type="entry name" value="URO_D"/>
    <property type="match status" value="1"/>
</dbReference>
<evidence type="ECO:0000256" key="8">
    <source>
        <dbReference type="ARBA" id="ARBA00022490"/>
    </source>
</evidence>
<feature type="site" description="Transition state stabilizer" evidence="12">
    <location>
        <position position="78"/>
    </location>
</feature>
<organism evidence="17 18">
    <name type="scientific">Methylophilales bacterium HTCC2181</name>
    <dbReference type="NCBI Taxonomy" id="383631"/>
    <lineage>
        <taxon>Bacteria</taxon>
        <taxon>Pseudomonadati</taxon>
        <taxon>Pseudomonadota</taxon>
        <taxon>Betaproteobacteria</taxon>
        <taxon>Nitrosomonadales</taxon>
        <taxon>OM43 clade</taxon>
    </lineage>
</organism>
<dbReference type="UniPathway" id="UPA00251">
    <property type="reaction ID" value="UER00321"/>
</dbReference>
<evidence type="ECO:0000313" key="17">
    <source>
        <dbReference type="EMBL" id="EAV46644.1"/>
    </source>
</evidence>
<dbReference type="Gene3D" id="3.20.20.210">
    <property type="match status" value="1"/>
</dbReference>
<keyword evidence="11 12" id="KW-0627">Porphyrin biosynthesis</keyword>
<keyword evidence="9 12" id="KW-0210">Decarboxylase</keyword>
<comment type="pathway">
    <text evidence="3 12 13">Porphyrin-containing compound metabolism; protoporphyrin-IX biosynthesis; coproporphyrinogen-III from 5-aminolevulinate: step 4/4.</text>
</comment>
<comment type="similarity">
    <text evidence="4 12 14">Belongs to the uroporphyrinogen decarboxylase family.</text>
</comment>
<dbReference type="AlphaFoldDB" id="A0P534"/>
<dbReference type="Proteomes" id="UP000054262">
    <property type="component" value="Unassembled WGS sequence"/>
</dbReference>
<evidence type="ECO:0000256" key="4">
    <source>
        <dbReference type="ARBA" id="ARBA00009935"/>
    </source>
</evidence>
<proteinExistence type="inferred from homology"/>
<comment type="catalytic activity">
    <reaction evidence="12 13">
        <text>uroporphyrinogen III + 4 H(+) = coproporphyrinogen III + 4 CO2</text>
        <dbReference type="Rhea" id="RHEA:19865"/>
        <dbReference type="ChEBI" id="CHEBI:15378"/>
        <dbReference type="ChEBI" id="CHEBI:16526"/>
        <dbReference type="ChEBI" id="CHEBI:57308"/>
        <dbReference type="ChEBI" id="CHEBI:57309"/>
        <dbReference type="EC" id="4.1.1.37"/>
    </reaction>
</comment>
<evidence type="ECO:0000256" key="10">
    <source>
        <dbReference type="ARBA" id="ARBA00023239"/>
    </source>
</evidence>
<gene>
    <name evidence="12" type="primary">hemE</name>
    <name evidence="17" type="ORF">MB2181_01185</name>
</gene>
<evidence type="ECO:0000259" key="16">
    <source>
        <dbReference type="PROSITE" id="PS00907"/>
    </source>
</evidence>
<evidence type="ECO:0000256" key="14">
    <source>
        <dbReference type="RuleBase" id="RU004169"/>
    </source>
</evidence>
<feature type="binding site" evidence="12">
    <location>
        <position position="327"/>
    </location>
    <ligand>
        <name>substrate</name>
    </ligand>
</feature>
<evidence type="ECO:0000256" key="6">
    <source>
        <dbReference type="ARBA" id="ARBA00012288"/>
    </source>
</evidence>
<dbReference type="EMBL" id="AAUX01000001">
    <property type="protein sequence ID" value="EAV46644.1"/>
    <property type="molecule type" value="Genomic_DNA"/>
</dbReference>
<evidence type="ECO:0000256" key="13">
    <source>
        <dbReference type="RuleBase" id="RU000554"/>
    </source>
</evidence>
<feature type="binding site" evidence="12">
    <location>
        <position position="210"/>
    </location>
    <ligand>
        <name>substrate</name>
    </ligand>
</feature>
<dbReference type="CDD" id="cd00717">
    <property type="entry name" value="URO-D"/>
    <property type="match status" value="1"/>
</dbReference>
<reference evidence="17 18" key="1">
    <citation type="submission" date="2006-11" db="EMBL/GenBank/DDBJ databases">
        <authorList>
            <person name="Giovannoni S."/>
            <person name="Vergin K."/>
            <person name="Ferriera S."/>
            <person name="Johnson J."/>
            <person name="Kravitz S."/>
            <person name="Beeson K."/>
            <person name="Sutton G."/>
            <person name="Rogers Y.-H."/>
            <person name="Friedman R."/>
            <person name="Frazier M."/>
            <person name="Venter J.C."/>
        </authorList>
    </citation>
    <scope>NUCLEOTIDE SEQUENCE [LARGE SCALE GENOMIC DNA]</scope>
    <source>
        <strain evidence="17 18">HTCC2181</strain>
    </source>
</reference>
<comment type="function">
    <text evidence="1 12">Catalyzes the decarboxylation of four acetate groups of uroporphyrinogen-III to yield coproporphyrinogen-III.</text>
</comment>
<evidence type="ECO:0000256" key="7">
    <source>
        <dbReference type="ARBA" id="ARBA00014308"/>
    </source>
</evidence>
<dbReference type="EC" id="4.1.1.37" evidence="6 12"/>
<dbReference type="SUPFAM" id="SSF51726">
    <property type="entry name" value="UROD/MetE-like"/>
    <property type="match status" value="1"/>
</dbReference>
<evidence type="ECO:0000256" key="1">
    <source>
        <dbReference type="ARBA" id="ARBA00002448"/>
    </source>
</evidence>
<evidence type="ECO:0000259" key="15">
    <source>
        <dbReference type="PROSITE" id="PS00906"/>
    </source>
</evidence>
<dbReference type="FunFam" id="3.20.20.210:FF:000001">
    <property type="entry name" value="Uroporphyrinogen decarboxylase"/>
    <property type="match status" value="1"/>
</dbReference>
<keyword evidence="10 12" id="KW-0456">Lyase</keyword>
<evidence type="ECO:0000256" key="5">
    <source>
        <dbReference type="ARBA" id="ARBA00011738"/>
    </source>
</evidence>
<evidence type="ECO:0000256" key="3">
    <source>
        <dbReference type="ARBA" id="ARBA00004804"/>
    </source>
</evidence>
<accession>A0P534</accession>
<dbReference type="PANTHER" id="PTHR21091:SF169">
    <property type="entry name" value="UROPORPHYRINOGEN DECARBOXYLASE"/>
    <property type="match status" value="1"/>
</dbReference>
<dbReference type="InterPro" id="IPR038071">
    <property type="entry name" value="UROD/MetE-like_sf"/>
</dbReference>
<dbReference type="NCBIfam" id="TIGR01464">
    <property type="entry name" value="hemE"/>
    <property type="match status" value="1"/>
</dbReference>
<feature type="binding site" evidence="12">
    <location>
        <position position="78"/>
    </location>
    <ligand>
        <name>substrate</name>
    </ligand>
</feature>
<dbReference type="PROSITE" id="PS00906">
    <property type="entry name" value="UROD_1"/>
    <property type="match status" value="1"/>
</dbReference>
<sequence>MTPITNDVFLKTLKKESTPYTPVWMMRQAGRYLPEYRKTRKHAGSFLDLCKNADFATEVTLQPLDRYPLLDAAILFSDILTVPDAMGLGLHFVDGEGPKFHYPLIDEQAIQKLDVPNVEEDLGYVFNAVRSIKTALNGRVPLIGFAGSPWTLATYMVEGQGGTGFLNIKKMLYSRPDLIQHILKVTTESVSIYLAKQIEAGADAVMIFDSWGGALSHHEYESHSLNYMKVIISNLNLMGFEDTPKIIFTKGGGQWLDLQSQSGADALGIDWQTDLGNARKVVNDKIALQGNLDPAILLSEPKAIRSAVRNVLDSYGHGESHIFNLGHGITQFTPPENVECMLDEVRSYSKKYHKA</sequence>
<name>A0P534_9PROT</name>
<feature type="domain" description="Uroporphyrinogen decarboxylase (URO-D)" evidence="16">
    <location>
        <begin position="143"/>
        <end position="159"/>
    </location>
</feature>
<dbReference type="GO" id="GO:0005829">
    <property type="term" value="C:cytosol"/>
    <property type="evidence" value="ECO:0007669"/>
    <property type="project" value="TreeGrafter"/>
</dbReference>
<comment type="subcellular location">
    <subcellularLocation>
        <location evidence="2 12">Cytoplasm</location>
    </subcellularLocation>
</comment>
<evidence type="ECO:0000313" key="18">
    <source>
        <dbReference type="Proteomes" id="UP000054262"/>
    </source>
</evidence>
<dbReference type="InterPro" id="IPR000257">
    <property type="entry name" value="Uroporphyrinogen_deCOase"/>
</dbReference>
<comment type="subunit">
    <text evidence="5 12">Homodimer.</text>
</comment>
<feature type="binding site" evidence="12">
    <location>
        <begin position="27"/>
        <end position="31"/>
    </location>
    <ligand>
        <name>substrate</name>
    </ligand>
</feature>
<evidence type="ECO:0000256" key="9">
    <source>
        <dbReference type="ARBA" id="ARBA00022793"/>
    </source>
</evidence>
<comment type="caution">
    <text evidence="17">The sequence shown here is derived from an EMBL/GenBank/DDBJ whole genome shotgun (WGS) entry which is preliminary data.</text>
</comment>
<keyword evidence="18" id="KW-1185">Reference proteome</keyword>
<feature type="domain" description="Uroporphyrinogen decarboxylase (URO-D)" evidence="15">
    <location>
        <begin position="22"/>
        <end position="31"/>
    </location>
</feature>
<dbReference type="GO" id="GO:0004853">
    <property type="term" value="F:uroporphyrinogen decarboxylase activity"/>
    <property type="evidence" value="ECO:0007669"/>
    <property type="project" value="UniProtKB-UniRule"/>
</dbReference>
<evidence type="ECO:0000256" key="2">
    <source>
        <dbReference type="ARBA" id="ARBA00004496"/>
    </source>
</evidence>
<dbReference type="PROSITE" id="PS00907">
    <property type="entry name" value="UROD_2"/>
    <property type="match status" value="1"/>
</dbReference>
<protein>
    <recommendedName>
        <fullName evidence="7 12">Uroporphyrinogen decarboxylase</fullName>
        <shortName evidence="12">UPD</shortName>
        <shortName evidence="12">URO-D</shortName>
        <ecNumber evidence="6 12">4.1.1.37</ecNumber>
    </recommendedName>
</protein>
<dbReference type="GO" id="GO:0019353">
    <property type="term" value="P:protoporphyrinogen IX biosynthetic process from glutamate"/>
    <property type="evidence" value="ECO:0007669"/>
    <property type="project" value="TreeGrafter"/>
</dbReference>
<keyword evidence="8 12" id="KW-0963">Cytoplasm</keyword>
<comment type="caution">
    <text evidence="12">Lacks conserved residue(s) required for the propagation of feature annotation.</text>
</comment>
<evidence type="ECO:0000256" key="11">
    <source>
        <dbReference type="ARBA" id="ARBA00023244"/>
    </source>
</evidence>
<evidence type="ECO:0000256" key="12">
    <source>
        <dbReference type="HAMAP-Rule" id="MF_00218"/>
    </source>
</evidence>